<proteinExistence type="predicted"/>
<evidence type="ECO:0000313" key="2">
    <source>
        <dbReference type="Proteomes" id="UP000000765"/>
    </source>
</evidence>
<name>A0PQI3_MYCUA</name>
<organism evidence="1 2">
    <name type="scientific">Mycobacterium ulcerans (strain Agy99)</name>
    <dbReference type="NCBI Taxonomy" id="362242"/>
    <lineage>
        <taxon>Bacteria</taxon>
        <taxon>Bacillati</taxon>
        <taxon>Actinomycetota</taxon>
        <taxon>Actinomycetes</taxon>
        <taxon>Mycobacteriales</taxon>
        <taxon>Mycobacteriaceae</taxon>
        <taxon>Mycobacterium</taxon>
        <taxon>Mycobacterium ulcerans group</taxon>
    </lineage>
</organism>
<dbReference type="KEGG" id="mul:MUL_2201"/>
<evidence type="ECO:0000313" key="1">
    <source>
        <dbReference type="EMBL" id="ABL04602.1"/>
    </source>
</evidence>
<reference evidence="1 2" key="1">
    <citation type="journal article" date="2007" name="Genome Res.">
        <title>Reductive evolution and niche adaptation inferred from the genome of Mycobacterium ulcerans, the causative agent of Buruli ulcer.</title>
        <authorList>
            <person name="Stinear T.P."/>
            <person name="Seemann T."/>
            <person name="Pidot S."/>
            <person name="Frigui W."/>
            <person name="Reysset G."/>
            <person name="Garnier T."/>
            <person name="Meurice G."/>
            <person name="Simon D."/>
            <person name="Bouchier C."/>
            <person name="Ma L."/>
            <person name="Tichit M."/>
            <person name="Porter J.L."/>
            <person name="Ryan J."/>
            <person name="Johnson P.D."/>
            <person name="Davies J.K."/>
            <person name="Jenkin G.A."/>
            <person name="Small P.L."/>
            <person name="Jones L.M."/>
            <person name="Tekaia F."/>
            <person name="Laval F."/>
            <person name="Daffe M."/>
            <person name="Parkhill J."/>
            <person name="Cole S.T."/>
        </authorList>
    </citation>
    <scope>NUCLEOTIDE SEQUENCE [LARGE SCALE GENOMIC DNA]</scope>
    <source>
        <strain evidence="1 2">Agy99</strain>
    </source>
</reference>
<gene>
    <name evidence="1" type="ordered locus">MUL_2201</name>
</gene>
<dbReference type="eggNOG" id="ENOG5030RN8">
    <property type="taxonomic scope" value="Bacteria"/>
</dbReference>
<dbReference type="HOGENOM" id="CLU_2181001_0_0_11"/>
<dbReference type="Proteomes" id="UP000000765">
    <property type="component" value="Chromosome"/>
</dbReference>
<accession>A0PQI3</accession>
<sequence>MPTIPACSGARRIRSLLDRLHRGWGLRLPAKPVTVDSGTSGGRSVGSVRAAGSARTAWPTWAGVARVGSLGTELRKTGQFNFRAVLGDGCPGLGSGGHTRTDYPEAGDY</sequence>
<dbReference type="EMBL" id="CP000325">
    <property type="protein sequence ID" value="ABL04602.1"/>
    <property type="molecule type" value="Genomic_DNA"/>
</dbReference>
<protein>
    <submittedName>
        <fullName evidence="1">Uncharacterized protein</fullName>
    </submittedName>
</protein>
<dbReference type="AlphaFoldDB" id="A0PQI3"/>